<evidence type="ECO:0000313" key="3">
    <source>
        <dbReference type="Proteomes" id="UP001189429"/>
    </source>
</evidence>
<protein>
    <submittedName>
        <fullName evidence="2">Uncharacterized protein</fullName>
    </submittedName>
</protein>
<accession>A0ABN9VZG7</accession>
<sequence length="100" mass="11242">MHAAPAHPTGRPCEGLGGSATVAPRRLVAQEEEEEEGEEEEEEERGWRRREEESYHSYMRLLGGYGTCTPHAYARAQEGHPAVFQARIPLLASLLAREVW</sequence>
<feature type="compositionally biased region" description="Acidic residues" evidence="1">
    <location>
        <begin position="30"/>
        <end position="44"/>
    </location>
</feature>
<evidence type="ECO:0000313" key="2">
    <source>
        <dbReference type="EMBL" id="CAK0878021.1"/>
    </source>
</evidence>
<reference evidence="2" key="1">
    <citation type="submission" date="2023-10" db="EMBL/GenBank/DDBJ databases">
        <authorList>
            <person name="Chen Y."/>
            <person name="Shah S."/>
            <person name="Dougan E. K."/>
            <person name="Thang M."/>
            <person name="Chan C."/>
        </authorList>
    </citation>
    <scope>NUCLEOTIDE SEQUENCE [LARGE SCALE GENOMIC DNA]</scope>
</reference>
<comment type="caution">
    <text evidence="2">The sequence shown here is derived from an EMBL/GenBank/DDBJ whole genome shotgun (WGS) entry which is preliminary data.</text>
</comment>
<organism evidence="2 3">
    <name type="scientific">Prorocentrum cordatum</name>
    <dbReference type="NCBI Taxonomy" id="2364126"/>
    <lineage>
        <taxon>Eukaryota</taxon>
        <taxon>Sar</taxon>
        <taxon>Alveolata</taxon>
        <taxon>Dinophyceae</taxon>
        <taxon>Prorocentrales</taxon>
        <taxon>Prorocentraceae</taxon>
        <taxon>Prorocentrum</taxon>
    </lineage>
</organism>
<keyword evidence="3" id="KW-1185">Reference proteome</keyword>
<name>A0ABN9VZG7_9DINO</name>
<dbReference type="EMBL" id="CAUYUJ010017801">
    <property type="protein sequence ID" value="CAK0878021.1"/>
    <property type="molecule type" value="Genomic_DNA"/>
</dbReference>
<proteinExistence type="predicted"/>
<evidence type="ECO:0000256" key="1">
    <source>
        <dbReference type="SAM" id="MobiDB-lite"/>
    </source>
</evidence>
<gene>
    <name evidence="2" type="ORF">PCOR1329_LOCUS61907</name>
</gene>
<dbReference type="Proteomes" id="UP001189429">
    <property type="component" value="Unassembled WGS sequence"/>
</dbReference>
<feature type="region of interest" description="Disordered" evidence="1">
    <location>
        <begin position="1"/>
        <end position="51"/>
    </location>
</feature>